<dbReference type="Proteomes" id="UP000823388">
    <property type="component" value="Chromosome 9N"/>
</dbReference>
<reference evidence="1" key="1">
    <citation type="submission" date="2020-05" db="EMBL/GenBank/DDBJ databases">
        <title>WGS assembly of Panicum virgatum.</title>
        <authorList>
            <person name="Lovell J.T."/>
            <person name="Jenkins J."/>
            <person name="Shu S."/>
            <person name="Juenger T.E."/>
            <person name="Schmutz J."/>
        </authorList>
    </citation>
    <scope>NUCLEOTIDE SEQUENCE</scope>
    <source>
        <strain evidence="1">AP13</strain>
    </source>
</reference>
<protein>
    <submittedName>
        <fullName evidence="1">Uncharacterized protein</fullName>
    </submittedName>
</protein>
<proteinExistence type="predicted"/>
<name>A0A8T0MKB9_PANVG</name>
<comment type="caution">
    <text evidence="1">The sequence shown here is derived from an EMBL/GenBank/DDBJ whole genome shotgun (WGS) entry which is preliminary data.</text>
</comment>
<evidence type="ECO:0000313" key="2">
    <source>
        <dbReference type="Proteomes" id="UP000823388"/>
    </source>
</evidence>
<dbReference type="EMBL" id="CM029054">
    <property type="protein sequence ID" value="KAG2535739.1"/>
    <property type="molecule type" value="Genomic_DNA"/>
</dbReference>
<accession>A0A8T0MKB9</accession>
<evidence type="ECO:0000313" key="1">
    <source>
        <dbReference type="EMBL" id="KAG2535739.1"/>
    </source>
</evidence>
<gene>
    <name evidence="1" type="ORF">PVAP13_9NG136373</name>
</gene>
<organism evidence="1 2">
    <name type="scientific">Panicum virgatum</name>
    <name type="common">Blackwell switchgrass</name>
    <dbReference type="NCBI Taxonomy" id="38727"/>
    <lineage>
        <taxon>Eukaryota</taxon>
        <taxon>Viridiplantae</taxon>
        <taxon>Streptophyta</taxon>
        <taxon>Embryophyta</taxon>
        <taxon>Tracheophyta</taxon>
        <taxon>Spermatophyta</taxon>
        <taxon>Magnoliopsida</taxon>
        <taxon>Liliopsida</taxon>
        <taxon>Poales</taxon>
        <taxon>Poaceae</taxon>
        <taxon>PACMAD clade</taxon>
        <taxon>Panicoideae</taxon>
        <taxon>Panicodae</taxon>
        <taxon>Paniceae</taxon>
        <taxon>Panicinae</taxon>
        <taxon>Panicum</taxon>
        <taxon>Panicum sect. Hiantes</taxon>
    </lineage>
</organism>
<dbReference type="AlphaFoldDB" id="A0A8T0MKB9"/>
<sequence length="101" mass="11599">MKWFSALVWKWSRLFQTLSQRSYQIEKIIFREAPGSTKQITLHVKNAVEFMNQGSANTSQIQPICQLISHISRNLLHKNQTIKLGCPKSVHLHLGNLISLS</sequence>
<keyword evidence="2" id="KW-1185">Reference proteome</keyword>